<accession>A0A1G8CCS5</accession>
<dbReference type="OrthoDB" id="646069at2"/>
<evidence type="ECO:0000313" key="2">
    <source>
        <dbReference type="Proteomes" id="UP000199045"/>
    </source>
</evidence>
<dbReference type="Proteomes" id="UP000199045">
    <property type="component" value="Unassembled WGS sequence"/>
</dbReference>
<dbReference type="RefSeq" id="WP_089838080.1">
    <property type="nucleotide sequence ID" value="NZ_FNBN01000012.1"/>
</dbReference>
<protein>
    <submittedName>
        <fullName evidence="1">Uncharacterized protein</fullName>
    </submittedName>
</protein>
<sequence length="278" mass="31176">MKKSLFSAVALTVLFVACKDDNDTITPQMQIKATKLFLNSVSEYDSTGVTYNAANNVATFSSFAQKESYAFYSELVYGNGKLAKLLVSEDAPTALEDKQDYEYNAAGDLSKVMIYGADKLIDAYDSIVYDNNGRYAAMYSFGVSQEPGTEGRPFENYGKTLYDWDSKGNLIKEIYISIIDGQETDSITTVYTYDDKVNFIAIQPELYLIHPREVAIGLSVNNILTLRTEYSNYSEAETNVYTYDGDGYPVTRENTSQSIQDGEVVYTRVENTSIRYVK</sequence>
<organism evidence="1 2">
    <name type="scientific">Chitinophaga filiformis</name>
    <name type="common">Myxococcus filiformis</name>
    <name type="synonym">Flexibacter filiformis</name>
    <dbReference type="NCBI Taxonomy" id="104663"/>
    <lineage>
        <taxon>Bacteria</taxon>
        <taxon>Pseudomonadati</taxon>
        <taxon>Bacteroidota</taxon>
        <taxon>Chitinophagia</taxon>
        <taxon>Chitinophagales</taxon>
        <taxon>Chitinophagaceae</taxon>
        <taxon>Chitinophaga</taxon>
    </lineage>
</organism>
<dbReference type="EMBL" id="FNBN01000012">
    <property type="protein sequence ID" value="SDH42660.1"/>
    <property type="molecule type" value="Genomic_DNA"/>
</dbReference>
<dbReference type="PROSITE" id="PS51257">
    <property type="entry name" value="PROKAR_LIPOPROTEIN"/>
    <property type="match status" value="1"/>
</dbReference>
<reference evidence="1 2" key="1">
    <citation type="submission" date="2016-10" db="EMBL/GenBank/DDBJ databases">
        <authorList>
            <person name="de Groot N.N."/>
        </authorList>
    </citation>
    <scope>NUCLEOTIDE SEQUENCE [LARGE SCALE GENOMIC DNA]</scope>
    <source>
        <strain evidence="1 2">DSM 527</strain>
    </source>
</reference>
<proteinExistence type="predicted"/>
<evidence type="ECO:0000313" key="1">
    <source>
        <dbReference type="EMBL" id="SDH42660.1"/>
    </source>
</evidence>
<dbReference type="AlphaFoldDB" id="A0A1G8CCS5"/>
<name>A0A1G8CCS5_CHIFI</name>
<dbReference type="Gene3D" id="2.180.10.10">
    <property type="entry name" value="RHS repeat-associated core"/>
    <property type="match status" value="1"/>
</dbReference>
<gene>
    <name evidence="1" type="ORF">SAMN04488121_11279</name>
</gene>